<feature type="transmembrane region" description="Helical" evidence="8">
    <location>
        <begin position="224"/>
        <end position="242"/>
    </location>
</feature>
<feature type="transmembrane region" description="Helical" evidence="8">
    <location>
        <begin position="21"/>
        <end position="40"/>
    </location>
</feature>
<dbReference type="InterPro" id="IPR000620">
    <property type="entry name" value="EamA_dom"/>
</dbReference>
<evidence type="ECO:0000259" key="9">
    <source>
        <dbReference type="Pfam" id="PF00892"/>
    </source>
</evidence>
<dbReference type="GO" id="GO:0005886">
    <property type="term" value="C:plasma membrane"/>
    <property type="evidence" value="ECO:0007669"/>
    <property type="project" value="UniProtKB-SubCell"/>
</dbReference>
<feature type="transmembrane region" description="Helical" evidence="8">
    <location>
        <begin position="280"/>
        <end position="300"/>
    </location>
</feature>
<dbReference type="NCBIfam" id="TIGR00688">
    <property type="entry name" value="rarD"/>
    <property type="match status" value="1"/>
</dbReference>
<evidence type="ECO:0000256" key="1">
    <source>
        <dbReference type="ARBA" id="ARBA00004651"/>
    </source>
</evidence>
<reference evidence="10" key="1">
    <citation type="submission" date="2020-05" db="EMBL/GenBank/DDBJ databases">
        <authorList>
            <person name="Chiriac C."/>
            <person name="Salcher M."/>
            <person name="Ghai R."/>
            <person name="Kavagutti S V."/>
        </authorList>
    </citation>
    <scope>NUCLEOTIDE SEQUENCE</scope>
</reference>
<comment type="subcellular location">
    <subcellularLocation>
        <location evidence="1">Cell membrane</location>
        <topology evidence="1">Multi-pass membrane protein</topology>
    </subcellularLocation>
</comment>
<gene>
    <name evidence="10" type="ORF">UFOPK3789_00428</name>
</gene>
<accession>A0A6J7JXD9</accession>
<keyword evidence="4" id="KW-1003">Cell membrane</keyword>
<dbReference type="SUPFAM" id="SSF103481">
    <property type="entry name" value="Multidrug resistance efflux transporter EmrE"/>
    <property type="match status" value="2"/>
</dbReference>
<feature type="transmembrane region" description="Helical" evidence="8">
    <location>
        <begin position="191"/>
        <end position="212"/>
    </location>
</feature>
<dbReference type="EMBL" id="CAFBNL010000015">
    <property type="protein sequence ID" value="CAB4946804.1"/>
    <property type="molecule type" value="Genomic_DNA"/>
</dbReference>
<organism evidence="10">
    <name type="scientific">freshwater metagenome</name>
    <dbReference type="NCBI Taxonomy" id="449393"/>
    <lineage>
        <taxon>unclassified sequences</taxon>
        <taxon>metagenomes</taxon>
        <taxon>ecological metagenomes</taxon>
    </lineage>
</organism>
<evidence type="ECO:0000256" key="3">
    <source>
        <dbReference type="ARBA" id="ARBA00022448"/>
    </source>
</evidence>
<feature type="transmembrane region" description="Helical" evidence="8">
    <location>
        <begin position="254"/>
        <end position="274"/>
    </location>
</feature>
<feature type="transmembrane region" description="Helical" evidence="8">
    <location>
        <begin position="84"/>
        <end position="102"/>
    </location>
</feature>
<feature type="transmembrane region" description="Helical" evidence="8">
    <location>
        <begin position="52"/>
        <end position="72"/>
    </location>
</feature>
<sequence length="318" mass="33533">MGINVGITVGNSMGNQHDHRNGVLAGVSAYVIWGLLTLYWHAMSGINAFSLIGWRIVGSAVLLGAVVFITRSWRSLRPLASPQIFARTSLAAIALATNWTIYVFCVTHDRVVDAALGYLLSPLGLVLAGALILHEHLRFVQRCAIGLAALSVALLAFGYGRPPVFAVLIALTWTLYGVLKKRVPFGPLIGLTSEAFVLLPLAILALAAQQGFGDGALHGATSTQTQLIALAGVATAIPLLLFARAAQSVALSTLGWLQYIVPTINLALGVALYSEPMPPWRLAGFAVAWLALFAVSIDGLRNARAGSPTEPAVVPLEG</sequence>
<keyword evidence="3" id="KW-0813">Transport</keyword>
<evidence type="ECO:0000256" key="7">
    <source>
        <dbReference type="ARBA" id="ARBA00023136"/>
    </source>
</evidence>
<keyword evidence="5 8" id="KW-0812">Transmembrane</keyword>
<feature type="domain" description="EamA" evidence="9">
    <location>
        <begin position="22"/>
        <end position="156"/>
    </location>
</feature>
<evidence type="ECO:0000256" key="2">
    <source>
        <dbReference type="ARBA" id="ARBA00007362"/>
    </source>
</evidence>
<evidence type="ECO:0000256" key="5">
    <source>
        <dbReference type="ARBA" id="ARBA00022692"/>
    </source>
</evidence>
<keyword evidence="6 8" id="KW-1133">Transmembrane helix</keyword>
<protein>
    <submittedName>
        <fullName evidence="10">Unannotated protein</fullName>
    </submittedName>
</protein>
<evidence type="ECO:0000256" key="8">
    <source>
        <dbReference type="SAM" id="Phobius"/>
    </source>
</evidence>
<keyword evidence="7 8" id="KW-0472">Membrane</keyword>
<feature type="transmembrane region" description="Helical" evidence="8">
    <location>
        <begin position="114"/>
        <end position="132"/>
    </location>
</feature>
<evidence type="ECO:0000313" key="10">
    <source>
        <dbReference type="EMBL" id="CAB4946804.1"/>
    </source>
</evidence>
<dbReference type="Pfam" id="PF00892">
    <property type="entry name" value="EamA"/>
    <property type="match status" value="1"/>
</dbReference>
<dbReference type="InterPro" id="IPR037185">
    <property type="entry name" value="EmrE-like"/>
</dbReference>
<evidence type="ECO:0000256" key="6">
    <source>
        <dbReference type="ARBA" id="ARBA00022989"/>
    </source>
</evidence>
<proteinExistence type="inferred from homology"/>
<dbReference type="InterPro" id="IPR004626">
    <property type="entry name" value="RarD"/>
</dbReference>
<comment type="similarity">
    <text evidence="2">Belongs to the EamA transporter family.</text>
</comment>
<evidence type="ECO:0000256" key="4">
    <source>
        <dbReference type="ARBA" id="ARBA00022475"/>
    </source>
</evidence>
<name>A0A6J7JXD9_9ZZZZ</name>
<dbReference type="AlphaFoldDB" id="A0A6J7JXD9"/>
<feature type="transmembrane region" description="Helical" evidence="8">
    <location>
        <begin position="163"/>
        <end position="179"/>
    </location>
</feature>